<feature type="transmembrane region" description="Helical" evidence="3">
    <location>
        <begin position="265"/>
        <end position="284"/>
    </location>
</feature>
<dbReference type="EMBL" id="JAUSVL010000001">
    <property type="protein sequence ID" value="MDQ0290967.1"/>
    <property type="molecule type" value="Genomic_DNA"/>
</dbReference>
<dbReference type="RefSeq" id="WP_307263083.1">
    <property type="nucleotide sequence ID" value="NZ_JAUSVL010000001.1"/>
</dbReference>
<sequence>MVTNQLIAGDCRMLCEEHCSYEIRCLVSHLCVMSGRRLAVGFVQIVPGEFPAGVYTDQLHKKARLRTRGPFFAGVPVVYYWLPRRLLSAPATQPPPRMDPAPMSQPAATANPSAPQGLRLRQTLSCLDSLQRQRQGQLTGLAGAAMACALATALLVVVLIDFFWPLATAWRWLTLALLLGAGGGAAAWLLRFSRRRLSHEAMATVVEKVRPQTENRLINAVQFSRRDDCSPEFIEAVLAESPVRLEQVLPRELYSPKPGRYLKRAMPALVSLWLLAFTCSPRGMGTATLRVLMPFVGIRPHTDTIIAKVKPGSGTWQRGAELDLSVALAGVLPETAELQWESEDGSEKIALAAQDGGVFTVKSKPLFAKTRYRVLAGDARSEWYHVDVSNPPGLLRWECAVAPPAHMRQQNMLIRHDAEDFALPAGAAMVFAGQATAKLAKVELLQGEHSIASSETGDSSQFKLTGRVGHGGTLRIRMLSSDQIEADLPLPFTIVPDKAPVVTLVDTPTQLTVSPGKGLPVIFKAEDDFGVGAVGIEQLKEAGTPDNIATVKVEDQAAKVFPGRFVIDTSTLNTRGGALCRFRVWAEDEAPDAARRRGYSAIIRVIIPSAENSGEKRDEIRQQVENSIAALLKVQRDALRDTRQLAELAALGRDLSSQRIGAVENQQQEVRTMGIALLDQRDGLGGLGDILSGLVNLEMAEVLKLFATLHRAGSAERAELLPQCTKLQTAIISALANMADSVTSEQAHQDKADIFALLQKIIKMQRETIKDTQAASDGQDIAVKALGHNQDQIAEGIMIFSDQCLAQAEMRSKDDFAVQLRNAHDVINQDHAYEKALQAAEELSEKDLKAAIISQKDTIAVLMKALNILNQWRVDNARKIVDDASAVIKNVAAELDGMEKKQARIAEVTRDFKARGVFDEEVQEQLAKMDKEQKEMADLVEKLANDLYQFPELPVCNELNSKMREVFEDVMQALDSENMPSIEIAVQKEDALLDAIRNTKERVEDVEMWLPDVPDHFVWNMESFDTDEMPDIPLVPLPDELEDIVGELLEQANDIDMQSQDTTGNNIIADIEMGWAVMDGPMPSFAAKGKSGNTRPNDNEMTGRSGSGREGQATGELVENHVKGYEGRETHARRTHDQFQKGMVTEDEDSTMDARATGGGKLGGQSESIGMFGAAPRRDLHQTGPGMMPHKLRQETEVLFATARLLYIGSGGLGEAARNLRALESAPPQMQELGGLRRRVLRRLEDSQIELKGGAALPMPVTSISQTGGNAVIDTDFDKVADEYRPLLNDYYRSLDRKD</sequence>
<proteinExistence type="predicted"/>
<dbReference type="Proteomes" id="UP001238163">
    <property type="component" value="Unassembled WGS sequence"/>
</dbReference>
<feature type="coiled-coil region" evidence="1">
    <location>
        <begin position="881"/>
        <end position="946"/>
    </location>
</feature>
<feature type="transmembrane region" description="Helical" evidence="3">
    <location>
        <begin position="170"/>
        <end position="190"/>
    </location>
</feature>
<evidence type="ECO:0008006" key="6">
    <source>
        <dbReference type="Google" id="ProtNLM"/>
    </source>
</evidence>
<keyword evidence="3" id="KW-0472">Membrane</keyword>
<keyword evidence="5" id="KW-1185">Reference proteome</keyword>
<evidence type="ECO:0000313" key="5">
    <source>
        <dbReference type="Proteomes" id="UP001238163"/>
    </source>
</evidence>
<feature type="region of interest" description="Disordered" evidence="2">
    <location>
        <begin position="1088"/>
        <end position="1112"/>
    </location>
</feature>
<evidence type="ECO:0000256" key="1">
    <source>
        <dbReference type="SAM" id="Coils"/>
    </source>
</evidence>
<feature type="compositionally biased region" description="Polar residues" evidence="2">
    <location>
        <begin position="1091"/>
        <end position="1104"/>
    </location>
</feature>
<comment type="caution">
    <text evidence="4">The sequence shown here is derived from an EMBL/GenBank/DDBJ whole genome shotgun (WGS) entry which is preliminary data.</text>
</comment>
<feature type="transmembrane region" description="Helical" evidence="3">
    <location>
        <begin position="141"/>
        <end position="164"/>
    </location>
</feature>
<gene>
    <name evidence="4" type="ORF">J3R75_003074</name>
</gene>
<keyword evidence="3" id="KW-0812">Transmembrane</keyword>
<feature type="region of interest" description="Disordered" evidence="2">
    <location>
        <begin position="92"/>
        <end position="114"/>
    </location>
</feature>
<accession>A0AAE4AR13</accession>
<evidence type="ECO:0000256" key="3">
    <source>
        <dbReference type="SAM" id="Phobius"/>
    </source>
</evidence>
<reference evidence="4" key="1">
    <citation type="submission" date="2023-07" db="EMBL/GenBank/DDBJ databases">
        <title>Genomic Encyclopedia of Type Strains, Phase IV (KMG-IV): sequencing the most valuable type-strain genomes for metagenomic binning, comparative biology and taxonomic classification.</title>
        <authorList>
            <person name="Goeker M."/>
        </authorList>
    </citation>
    <scope>NUCLEOTIDE SEQUENCE</scope>
    <source>
        <strain evidence="4">DSM 24202</strain>
    </source>
</reference>
<keyword evidence="3" id="KW-1133">Transmembrane helix</keyword>
<protein>
    <recommendedName>
        <fullName evidence="6">DUF4175 family protein</fullName>
    </recommendedName>
</protein>
<evidence type="ECO:0000256" key="2">
    <source>
        <dbReference type="SAM" id="MobiDB-lite"/>
    </source>
</evidence>
<organism evidence="4 5">
    <name type="scientific">Oligosphaera ethanolica</name>
    <dbReference type="NCBI Taxonomy" id="760260"/>
    <lineage>
        <taxon>Bacteria</taxon>
        <taxon>Pseudomonadati</taxon>
        <taxon>Lentisphaerota</taxon>
        <taxon>Oligosphaeria</taxon>
        <taxon>Oligosphaerales</taxon>
        <taxon>Oligosphaeraceae</taxon>
        <taxon>Oligosphaera</taxon>
    </lineage>
</organism>
<evidence type="ECO:0000313" key="4">
    <source>
        <dbReference type="EMBL" id="MDQ0290967.1"/>
    </source>
</evidence>
<name>A0AAE4AR13_9BACT</name>
<keyword evidence="1" id="KW-0175">Coiled coil</keyword>